<dbReference type="OrthoDB" id="333971at2"/>
<dbReference type="GO" id="GO:0016787">
    <property type="term" value="F:hydrolase activity"/>
    <property type="evidence" value="ECO:0007669"/>
    <property type="project" value="UniProtKB-KW"/>
</dbReference>
<dbReference type="EMBL" id="PXOT01000025">
    <property type="protein sequence ID" value="PSG87851.1"/>
    <property type="molecule type" value="Genomic_DNA"/>
</dbReference>
<gene>
    <name evidence="4" type="ORF">C7H61_11615</name>
</gene>
<evidence type="ECO:0000259" key="3">
    <source>
        <dbReference type="Pfam" id="PF00149"/>
    </source>
</evidence>
<dbReference type="RefSeq" id="WP_106679979.1">
    <property type="nucleotide sequence ID" value="NZ_JACHWV010000004.1"/>
</dbReference>
<dbReference type="Proteomes" id="UP000238430">
    <property type="component" value="Unassembled WGS sequence"/>
</dbReference>
<dbReference type="Pfam" id="PF00149">
    <property type="entry name" value="Metallophos"/>
    <property type="match status" value="1"/>
</dbReference>
<dbReference type="AlphaFoldDB" id="A0A2T1N7K7"/>
<keyword evidence="5" id="KW-1185">Reference proteome</keyword>
<dbReference type="InterPro" id="IPR004843">
    <property type="entry name" value="Calcineurin-like_PHP"/>
</dbReference>
<evidence type="ECO:0000313" key="4">
    <source>
        <dbReference type="EMBL" id="PSG87851.1"/>
    </source>
</evidence>
<evidence type="ECO:0000313" key="5">
    <source>
        <dbReference type="Proteomes" id="UP000238430"/>
    </source>
</evidence>
<proteinExistence type="predicted"/>
<evidence type="ECO:0000256" key="1">
    <source>
        <dbReference type="ARBA" id="ARBA00022729"/>
    </source>
</evidence>
<reference evidence="4 5" key="1">
    <citation type="submission" date="2018-03" db="EMBL/GenBank/DDBJ databases">
        <title>Mesoflavibacter sp. HG37 and Mesoflavibacter sp. HG96 sp.nov., two marine bacteria isolated from seawater of Western Pacific Ocean.</title>
        <authorList>
            <person name="Cheng H."/>
            <person name="Wu Y.-H."/>
            <person name="Guo L.-L."/>
            <person name="Xu X.-W."/>
        </authorList>
    </citation>
    <scope>NUCLEOTIDE SEQUENCE [LARGE SCALE GENOMIC DNA]</scope>
    <source>
        <strain evidence="4 5">KCTC 42117</strain>
    </source>
</reference>
<dbReference type="PROSITE" id="PS51257">
    <property type="entry name" value="PROKAR_LIPOPROTEIN"/>
    <property type="match status" value="1"/>
</dbReference>
<dbReference type="SUPFAM" id="SSF56300">
    <property type="entry name" value="Metallo-dependent phosphatases"/>
    <property type="match status" value="1"/>
</dbReference>
<accession>A0A2T1N7K7</accession>
<dbReference type="Gene3D" id="3.60.21.10">
    <property type="match status" value="1"/>
</dbReference>
<evidence type="ECO:0000256" key="2">
    <source>
        <dbReference type="ARBA" id="ARBA00022801"/>
    </source>
</evidence>
<dbReference type="PANTHER" id="PTHR10161:SF14">
    <property type="entry name" value="TARTRATE-RESISTANT ACID PHOSPHATASE TYPE 5"/>
    <property type="match status" value="1"/>
</dbReference>
<sequence>MSKNNIILTFFITFLIASCASYKAQYKEEDNKIQQLPDKPIDKIFYLIGDAGKSPINGYSKGLKAFKSFIKNKNTKNTYAIFLGDNIYPAGLPDEDDEDYSEAKNNLQAQVNSLDGFEGDVVFIPGNHDWYADGVKGVKRQEKFIEDALGKNTFQPENGCPLEDYDVGENTKLIIIDTQWYLENWNDNPTINDKCEIKTRKRFFLELEGEFKKAQNKRVIVAMHHPMYTNGTHGGFYEKSKHLYPTQSKIPVPILASFLVQVRTQGGVSIQDRYNERYNELMSRVETLALEYDNIVFASGHEHTLQYIENDGIKQIVSGSGAKESGAALSRNGLFAYGRQGFATLTVYKDGEAWVSYYGEENENPKLLFTHQVFEQREQEFDISTLPDNFPQTIKASVYTKEETDKSGVYEAFFGERYRDLYSTKIDVPVATLDTLYGGLEIVREGGGHQTRSIRLKTKDGRELNMRALRKSATQYLQTVLFKDNYLEDDFDKTTVENLILDFYTAAHPYAFLAVPDLADAADVYHTNPKLYYIPKHKYLGDYNKNYGGELYMIEERPEENYTNERNFGYADDIESTHDIIEKIRDDEKYKIDENSYVRARLFDMLIGDWDRHQDQWRWAQFDQPNGDKLFKPIPRDRDQVFSNFDGAILDVTRFLSGASKQLQVYDDKLKDVKWMNSAGVKLDKVLIQQSDKDVWLKQAKFIQENVTDQVIEKAFSKLPEASKKESLAEIKKFLKGRRDNLKDIAERYYKYLNELVILTGTDKDDFIEINRIADNKTKVTIWRNKDGEKADVIVDRVFDKSITKELWIYALDDDDIIEVKGKANNLIFTRIIGGQNNDKYIIKNGRRVHVYDHKTKPNEIVENKGAKISLTDIYNNNLFDFQRNIVKSNILAPSIGYNPDDGILLGLQDTYTVKGFSRNPYTQRHKFKAGYYFATSGFSLDYRGDFANFTSEWNLHITGKVTSENFTNNFFGYGNETVNLDDDLGLDYNRVKTSTYAASFGLSKRGNFGSDYGVSILAEAIEVEETPDRYIEVLQPQNASEEFYGRRYFAGAQGDFKYESFDSKITPTRGMTFNISAGAKTEIDNSKYTYGFIDSNLGFYNALTTNRKLVLKTDVRTQIRFGDDLVFYQAANLGGQTGLRGFRLQRFTGQHSLAGSADVHYRLGSFKTKTLPLQIGLFAGGDVGRVWLKNDESDKWHNDFGGGFTIAAAETIAGTFNFFNSVEGWRFSFGFGLSF</sequence>
<protein>
    <submittedName>
        <fullName evidence="4">Phosphoesterase</fullName>
    </submittedName>
</protein>
<dbReference type="Gene3D" id="2.40.160.50">
    <property type="entry name" value="membrane protein fhac: a member of the omp85/tpsb transporter family"/>
    <property type="match status" value="1"/>
</dbReference>
<dbReference type="InterPro" id="IPR051558">
    <property type="entry name" value="Metallophosphoesterase_PAP"/>
</dbReference>
<name>A0A2T1N7K7_9FLAO</name>
<dbReference type="PANTHER" id="PTHR10161">
    <property type="entry name" value="TARTRATE-RESISTANT ACID PHOSPHATASE TYPE 5"/>
    <property type="match status" value="1"/>
</dbReference>
<dbReference type="InterPro" id="IPR029052">
    <property type="entry name" value="Metallo-depent_PP-like"/>
</dbReference>
<keyword evidence="1" id="KW-0732">Signal</keyword>
<comment type="caution">
    <text evidence="4">The sequence shown here is derived from an EMBL/GenBank/DDBJ whole genome shotgun (WGS) entry which is preliminary data.</text>
</comment>
<keyword evidence="2" id="KW-0378">Hydrolase</keyword>
<feature type="domain" description="Calcineurin-like phosphoesterase" evidence="3">
    <location>
        <begin position="47"/>
        <end position="236"/>
    </location>
</feature>
<organism evidence="4 5">
    <name type="scientific">Mesoflavibacter zeaxanthinifaciens subsp. sabulilitoris</name>
    <dbReference type="NCBI Taxonomy" id="1520893"/>
    <lineage>
        <taxon>Bacteria</taxon>
        <taxon>Pseudomonadati</taxon>
        <taxon>Bacteroidota</taxon>
        <taxon>Flavobacteriia</taxon>
        <taxon>Flavobacteriales</taxon>
        <taxon>Flavobacteriaceae</taxon>
        <taxon>Mesoflavibacter</taxon>
    </lineage>
</organism>